<comment type="similarity">
    <text evidence="3">Belongs to the histone H3 family.</text>
</comment>
<evidence type="ECO:0000259" key="8">
    <source>
        <dbReference type="Pfam" id="PF00125"/>
    </source>
</evidence>
<feature type="domain" description="Core Histone H2A/H2B/H3" evidence="8">
    <location>
        <begin position="58"/>
        <end position="145"/>
    </location>
</feature>
<dbReference type="SUPFAM" id="SSF47113">
    <property type="entry name" value="Histone-fold"/>
    <property type="match status" value="1"/>
</dbReference>
<keyword evidence="4" id="KW-0158">Chromosome</keyword>
<dbReference type="Proteomes" id="UP001209878">
    <property type="component" value="Unassembled WGS sequence"/>
</dbReference>
<evidence type="ECO:0000256" key="1">
    <source>
        <dbReference type="ARBA" id="ARBA00004123"/>
    </source>
</evidence>
<dbReference type="GO" id="GO:0046982">
    <property type="term" value="F:protein heterodimerization activity"/>
    <property type="evidence" value="ECO:0007669"/>
    <property type="project" value="InterPro"/>
</dbReference>
<dbReference type="GO" id="GO:0030527">
    <property type="term" value="F:structural constituent of chromatin"/>
    <property type="evidence" value="ECO:0007669"/>
    <property type="project" value="InterPro"/>
</dbReference>
<dbReference type="InterPro" id="IPR000164">
    <property type="entry name" value="Histone_H3/CENP-A"/>
</dbReference>
<evidence type="ECO:0000256" key="4">
    <source>
        <dbReference type="ARBA" id="ARBA00022454"/>
    </source>
</evidence>
<dbReference type="GO" id="GO:0005634">
    <property type="term" value="C:nucleus"/>
    <property type="evidence" value="ECO:0007669"/>
    <property type="project" value="UniProtKB-SubCell"/>
</dbReference>
<dbReference type="GO" id="GO:0003677">
    <property type="term" value="F:DNA binding"/>
    <property type="evidence" value="ECO:0007669"/>
    <property type="project" value="UniProtKB-KW"/>
</dbReference>
<dbReference type="EMBL" id="JAODUO010000437">
    <property type="protein sequence ID" value="KAK2180588.1"/>
    <property type="molecule type" value="Genomic_DNA"/>
</dbReference>
<evidence type="ECO:0000256" key="6">
    <source>
        <dbReference type="ARBA" id="ARBA00023242"/>
    </source>
</evidence>
<comment type="caution">
    <text evidence="9">The sequence shown here is derived from an EMBL/GenBank/DDBJ whole genome shotgun (WGS) entry which is preliminary data.</text>
</comment>
<dbReference type="GO" id="GO:0000786">
    <property type="term" value="C:nucleosome"/>
    <property type="evidence" value="ECO:0007669"/>
    <property type="project" value="UniProtKB-KW"/>
</dbReference>
<name>A0AAD9KZJ7_RIDPI</name>
<keyword evidence="7" id="KW-0544">Nucleosome core</keyword>
<reference evidence="9" key="1">
    <citation type="journal article" date="2023" name="Mol. Biol. Evol.">
        <title>Third-Generation Sequencing Reveals the Adaptive Role of the Epigenome in Three Deep-Sea Polychaetes.</title>
        <authorList>
            <person name="Perez M."/>
            <person name="Aroh O."/>
            <person name="Sun Y."/>
            <person name="Lan Y."/>
            <person name="Juniper S.K."/>
            <person name="Young C.R."/>
            <person name="Angers B."/>
            <person name="Qian P.Y."/>
        </authorList>
    </citation>
    <scope>NUCLEOTIDE SEQUENCE</scope>
    <source>
        <strain evidence="9">R07B-5</strain>
    </source>
</reference>
<comment type="subcellular location">
    <subcellularLocation>
        <location evidence="2">Chromosome</location>
    </subcellularLocation>
    <subcellularLocation>
        <location evidence="1">Nucleus</location>
    </subcellularLocation>
</comment>
<dbReference type="Gene3D" id="1.10.20.10">
    <property type="entry name" value="Histone, subunit A"/>
    <property type="match status" value="1"/>
</dbReference>
<dbReference type="InterPro" id="IPR009072">
    <property type="entry name" value="Histone-fold"/>
</dbReference>
<evidence type="ECO:0000313" key="10">
    <source>
        <dbReference type="Proteomes" id="UP001209878"/>
    </source>
</evidence>
<protein>
    <recommendedName>
        <fullName evidence="8">Core Histone H2A/H2B/H3 domain-containing protein</fullName>
    </recommendedName>
</protein>
<gene>
    <name evidence="9" type="ORF">NP493_437g05009</name>
</gene>
<keyword evidence="6" id="KW-0539">Nucleus</keyword>
<keyword evidence="5" id="KW-0238">DNA-binding</keyword>
<evidence type="ECO:0000256" key="2">
    <source>
        <dbReference type="ARBA" id="ARBA00004286"/>
    </source>
</evidence>
<sequence length="149" mass="16713">MARTKQAARHNNNLSKSKNTISPGAFIKCAVRNSPRVNIQTVRHKQTGGIKRPSRYRPGALALKEIRKYQRSDSLLIKKLPFQRLVKELVQAVTMDLKMQGLAIMALQEACEAYLVGVFGDANLCAIHAKRVTVMPKDMQLALRLRGDM</sequence>
<dbReference type="CDD" id="cd22911">
    <property type="entry name" value="HFD_H3"/>
    <property type="match status" value="1"/>
</dbReference>
<evidence type="ECO:0000256" key="7">
    <source>
        <dbReference type="ARBA" id="ARBA00023269"/>
    </source>
</evidence>
<dbReference type="PRINTS" id="PR00622">
    <property type="entry name" value="HISTONEH3"/>
</dbReference>
<dbReference type="InterPro" id="IPR007125">
    <property type="entry name" value="H2A/H2B/H3"/>
</dbReference>
<evidence type="ECO:0000256" key="5">
    <source>
        <dbReference type="ARBA" id="ARBA00023125"/>
    </source>
</evidence>
<dbReference type="Pfam" id="PF00125">
    <property type="entry name" value="Histone"/>
    <property type="match status" value="1"/>
</dbReference>
<evidence type="ECO:0000256" key="3">
    <source>
        <dbReference type="ARBA" id="ARBA00010343"/>
    </source>
</evidence>
<dbReference type="SMART" id="SM00428">
    <property type="entry name" value="H3"/>
    <property type="match status" value="1"/>
</dbReference>
<dbReference type="PANTHER" id="PTHR11426">
    <property type="entry name" value="HISTONE H3"/>
    <property type="match status" value="1"/>
</dbReference>
<evidence type="ECO:0000313" key="9">
    <source>
        <dbReference type="EMBL" id="KAK2180588.1"/>
    </source>
</evidence>
<keyword evidence="10" id="KW-1185">Reference proteome</keyword>
<dbReference type="AlphaFoldDB" id="A0AAD9KZJ7"/>
<proteinExistence type="inferred from homology"/>
<dbReference type="FunFam" id="1.10.20.10:FF:000085">
    <property type="entry name" value="Histone H3.2"/>
    <property type="match status" value="1"/>
</dbReference>
<accession>A0AAD9KZJ7</accession>
<organism evidence="9 10">
    <name type="scientific">Ridgeia piscesae</name>
    <name type="common">Tubeworm</name>
    <dbReference type="NCBI Taxonomy" id="27915"/>
    <lineage>
        <taxon>Eukaryota</taxon>
        <taxon>Metazoa</taxon>
        <taxon>Spiralia</taxon>
        <taxon>Lophotrochozoa</taxon>
        <taxon>Annelida</taxon>
        <taxon>Polychaeta</taxon>
        <taxon>Sedentaria</taxon>
        <taxon>Canalipalpata</taxon>
        <taxon>Sabellida</taxon>
        <taxon>Siboglinidae</taxon>
        <taxon>Ridgeia</taxon>
    </lineage>
</organism>